<gene>
    <name evidence="2" type="ORF">IC617_16415</name>
</gene>
<name>A0A8J6QKM5_9GAMM</name>
<dbReference type="EMBL" id="JACXAF010000026">
    <property type="protein sequence ID" value="MBD1391014.1"/>
    <property type="molecule type" value="Genomic_DNA"/>
</dbReference>
<accession>A0A8J6QKM5</accession>
<evidence type="ECO:0000313" key="2">
    <source>
        <dbReference type="EMBL" id="MBD1391014.1"/>
    </source>
</evidence>
<proteinExistence type="predicted"/>
<comment type="caution">
    <text evidence="2">The sequence shown here is derived from an EMBL/GenBank/DDBJ whole genome shotgun (WGS) entry which is preliminary data.</text>
</comment>
<protein>
    <submittedName>
        <fullName evidence="2">Uncharacterized protein</fullName>
    </submittedName>
</protein>
<reference evidence="2" key="1">
    <citation type="submission" date="2020-09" db="EMBL/GenBank/DDBJ databases">
        <title>A novel bacterium of genus Neiella, isolated from South China Sea.</title>
        <authorList>
            <person name="Huang H."/>
            <person name="Mo K."/>
            <person name="Hu Y."/>
        </authorList>
    </citation>
    <scope>NUCLEOTIDE SEQUENCE</scope>
    <source>
        <strain evidence="2">HB171785</strain>
    </source>
</reference>
<sequence>MDTVNQLAPNRLANAKASAYILLTSIIALAMTLYFWPTPHPDLYQVANQMGLQGPERERFVMLVEQARHQAKQIPAADSVTSDSKKQIKQQLLSELAQFLTPYQLDVFERHCEQKRREFAQVPL</sequence>
<keyword evidence="1" id="KW-1133">Transmembrane helix</keyword>
<keyword evidence="1" id="KW-0472">Membrane</keyword>
<dbReference type="Proteomes" id="UP000638014">
    <property type="component" value="Unassembled WGS sequence"/>
</dbReference>
<keyword evidence="1" id="KW-0812">Transmembrane</keyword>
<keyword evidence="3" id="KW-1185">Reference proteome</keyword>
<evidence type="ECO:0000313" key="3">
    <source>
        <dbReference type="Proteomes" id="UP000638014"/>
    </source>
</evidence>
<feature type="transmembrane region" description="Helical" evidence="1">
    <location>
        <begin position="17"/>
        <end position="36"/>
    </location>
</feature>
<dbReference type="AlphaFoldDB" id="A0A8J6QKM5"/>
<dbReference type="RefSeq" id="WP_191146074.1">
    <property type="nucleotide sequence ID" value="NZ_JACXAF010000026.1"/>
</dbReference>
<evidence type="ECO:0000256" key="1">
    <source>
        <dbReference type="SAM" id="Phobius"/>
    </source>
</evidence>
<organism evidence="2 3">
    <name type="scientific">Neiella litorisoli</name>
    <dbReference type="NCBI Taxonomy" id="2771431"/>
    <lineage>
        <taxon>Bacteria</taxon>
        <taxon>Pseudomonadati</taxon>
        <taxon>Pseudomonadota</taxon>
        <taxon>Gammaproteobacteria</taxon>
        <taxon>Alteromonadales</taxon>
        <taxon>Echinimonadaceae</taxon>
        <taxon>Neiella</taxon>
    </lineage>
</organism>